<comment type="caution">
    <text evidence="1">The sequence shown here is derived from an EMBL/GenBank/DDBJ whole genome shotgun (WGS) entry which is preliminary data.</text>
</comment>
<accession>A0A9D4BFW9</accession>
<evidence type="ECO:0000313" key="2">
    <source>
        <dbReference type="Proteomes" id="UP000828390"/>
    </source>
</evidence>
<dbReference type="EMBL" id="JAIWYP010000016">
    <property type="protein sequence ID" value="KAH3693577.1"/>
    <property type="molecule type" value="Genomic_DNA"/>
</dbReference>
<proteinExistence type="predicted"/>
<keyword evidence="2" id="KW-1185">Reference proteome</keyword>
<reference evidence="1" key="1">
    <citation type="journal article" date="2019" name="bioRxiv">
        <title>The Genome of the Zebra Mussel, Dreissena polymorpha: A Resource for Invasive Species Research.</title>
        <authorList>
            <person name="McCartney M.A."/>
            <person name="Auch B."/>
            <person name="Kono T."/>
            <person name="Mallez S."/>
            <person name="Zhang Y."/>
            <person name="Obille A."/>
            <person name="Becker A."/>
            <person name="Abrahante J.E."/>
            <person name="Garbe J."/>
            <person name="Badalamenti J.P."/>
            <person name="Herman A."/>
            <person name="Mangelson H."/>
            <person name="Liachko I."/>
            <person name="Sullivan S."/>
            <person name="Sone E.D."/>
            <person name="Koren S."/>
            <person name="Silverstein K.A.T."/>
            <person name="Beckman K.B."/>
            <person name="Gohl D.M."/>
        </authorList>
    </citation>
    <scope>NUCLEOTIDE SEQUENCE</scope>
    <source>
        <strain evidence="1">Duluth1</strain>
        <tissue evidence="1">Whole animal</tissue>
    </source>
</reference>
<sequence>MEAVNSTRLVRNKRLKIDIAAIQEELKTGEVKSLKWIPGSLQMANIMTKQGAASFTLLEVLQSGKMTDQIVKIAMEKLNG</sequence>
<dbReference type="AlphaFoldDB" id="A0A9D4BFW9"/>
<organism evidence="1 2">
    <name type="scientific">Dreissena polymorpha</name>
    <name type="common">Zebra mussel</name>
    <name type="synonym">Mytilus polymorpha</name>
    <dbReference type="NCBI Taxonomy" id="45954"/>
    <lineage>
        <taxon>Eukaryota</taxon>
        <taxon>Metazoa</taxon>
        <taxon>Spiralia</taxon>
        <taxon>Lophotrochozoa</taxon>
        <taxon>Mollusca</taxon>
        <taxon>Bivalvia</taxon>
        <taxon>Autobranchia</taxon>
        <taxon>Heteroconchia</taxon>
        <taxon>Euheterodonta</taxon>
        <taxon>Imparidentia</taxon>
        <taxon>Neoheterodontei</taxon>
        <taxon>Myida</taxon>
        <taxon>Dreissenoidea</taxon>
        <taxon>Dreissenidae</taxon>
        <taxon>Dreissena</taxon>
    </lineage>
</organism>
<protein>
    <submittedName>
        <fullName evidence="1">Uncharacterized protein</fullName>
    </submittedName>
</protein>
<gene>
    <name evidence="1" type="ORF">DPMN_081011</name>
</gene>
<name>A0A9D4BFW9_DREPO</name>
<reference evidence="1" key="2">
    <citation type="submission" date="2020-11" db="EMBL/GenBank/DDBJ databases">
        <authorList>
            <person name="McCartney M.A."/>
            <person name="Auch B."/>
            <person name="Kono T."/>
            <person name="Mallez S."/>
            <person name="Becker A."/>
            <person name="Gohl D.M."/>
            <person name="Silverstein K.A.T."/>
            <person name="Koren S."/>
            <person name="Bechman K.B."/>
            <person name="Herman A."/>
            <person name="Abrahante J.E."/>
            <person name="Garbe J."/>
        </authorList>
    </citation>
    <scope>NUCLEOTIDE SEQUENCE</scope>
    <source>
        <strain evidence="1">Duluth1</strain>
        <tissue evidence="1">Whole animal</tissue>
    </source>
</reference>
<dbReference type="Proteomes" id="UP000828390">
    <property type="component" value="Unassembled WGS sequence"/>
</dbReference>
<evidence type="ECO:0000313" key="1">
    <source>
        <dbReference type="EMBL" id="KAH3693577.1"/>
    </source>
</evidence>